<keyword evidence="1" id="KW-0472">Membrane</keyword>
<sequence>MTRPWWYGVALFPVVVVTTLLARVGSRTFIAVSSTGGDSNVAAGIASFVLAVASFWGGVLVAVVVLGCLLADIRALGGDSEWSPSVAWGLAGLAHLGGAVFAPLLAVSVPALAYYLYRRHDRLGVVENSGSAR</sequence>
<proteinExistence type="predicted"/>
<dbReference type="AlphaFoldDB" id="A0A1H3VUM0"/>
<evidence type="ECO:0000313" key="2">
    <source>
        <dbReference type="EMBL" id="SDZ78477.1"/>
    </source>
</evidence>
<name>A0A1H3VUM0_9EURY</name>
<dbReference type="OrthoDB" id="313554at2157"/>
<accession>A0A1H3VUM0</accession>
<dbReference type="EMBL" id="FNQT01000001">
    <property type="protein sequence ID" value="SDZ78477.1"/>
    <property type="molecule type" value="Genomic_DNA"/>
</dbReference>
<evidence type="ECO:0000313" key="3">
    <source>
        <dbReference type="Proteomes" id="UP000236755"/>
    </source>
</evidence>
<feature type="transmembrane region" description="Helical" evidence="1">
    <location>
        <begin position="45"/>
        <end position="73"/>
    </location>
</feature>
<gene>
    <name evidence="2" type="ORF">SAMN04488065_0288</name>
</gene>
<keyword evidence="3" id="KW-1185">Reference proteome</keyword>
<protein>
    <submittedName>
        <fullName evidence="2">Uncharacterized protein</fullName>
    </submittedName>
</protein>
<feature type="transmembrane region" description="Helical" evidence="1">
    <location>
        <begin position="6"/>
        <end position="24"/>
    </location>
</feature>
<evidence type="ECO:0000256" key="1">
    <source>
        <dbReference type="SAM" id="Phobius"/>
    </source>
</evidence>
<dbReference type="RefSeq" id="WP_092630329.1">
    <property type="nucleotide sequence ID" value="NZ_FNQT01000001.1"/>
</dbReference>
<reference evidence="2 3" key="1">
    <citation type="submission" date="2016-10" db="EMBL/GenBank/DDBJ databases">
        <authorList>
            <person name="de Groot N.N."/>
        </authorList>
    </citation>
    <scope>NUCLEOTIDE SEQUENCE [LARGE SCALE GENOMIC DNA]</scope>
    <source>
        <strain evidence="2 3">CGMCC 1.8712</strain>
    </source>
</reference>
<keyword evidence="1" id="KW-1133">Transmembrane helix</keyword>
<feature type="transmembrane region" description="Helical" evidence="1">
    <location>
        <begin position="93"/>
        <end position="117"/>
    </location>
</feature>
<dbReference type="Proteomes" id="UP000236755">
    <property type="component" value="Unassembled WGS sequence"/>
</dbReference>
<keyword evidence="1" id="KW-0812">Transmembrane</keyword>
<organism evidence="2 3">
    <name type="scientific">Haloplanus vescus</name>
    <dbReference type="NCBI Taxonomy" id="555874"/>
    <lineage>
        <taxon>Archaea</taxon>
        <taxon>Methanobacteriati</taxon>
        <taxon>Methanobacteriota</taxon>
        <taxon>Stenosarchaea group</taxon>
        <taxon>Halobacteria</taxon>
        <taxon>Halobacteriales</taxon>
        <taxon>Haloferacaceae</taxon>
        <taxon>Haloplanus</taxon>
    </lineage>
</organism>